<evidence type="ECO:0000256" key="1">
    <source>
        <dbReference type="SAM" id="MobiDB-lite"/>
    </source>
</evidence>
<reference evidence="2" key="1">
    <citation type="submission" date="2016-03" db="EMBL/GenBank/DDBJ databases">
        <title>Updated assembly of Pseudogymnoascus destructans, the fungus causing white-nose syndrome of bats.</title>
        <authorList>
            <person name="Palmer J.M."/>
            <person name="Drees K.P."/>
            <person name="Foster J.T."/>
            <person name="Lindner D.L."/>
        </authorList>
    </citation>
    <scope>NUCLEOTIDE SEQUENCE [LARGE SCALE GENOMIC DNA]</scope>
    <source>
        <strain evidence="2">20631-21</strain>
    </source>
</reference>
<proteinExistence type="predicted"/>
<evidence type="ECO:0000313" key="2">
    <source>
        <dbReference type="EMBL" id="OAF58652.1"/>
    </source>
</evidence>
<gene>
    <name evidence="2" type="ORF">VC83_05028</name>
</gene>
<protein>
    <submittedName>
        <fullName evidence="2">Uncharacterized protein</fullName>
    </submittedName>
</protein>
<dbReference type="VEuPathDB" id="FungiDB:GMDG_02064"/>
<organism evidence="2">
    <name type="scientific">Pseudogymnoascus destructans</name>
    <dbReference type="NCBI Taxonomy" id="655981"/>
    <lineage>
        <taxon>Eukaryota</taxon>
        <taxon>Fungi</taxon>
        <taxon>Dikarya</taxon>
        <taxon>Ascomycota</taxon>
        <taxon>Pezizomycotina</taxon>
        <taxon>Leotiomycetes</taxon>
        <taxon>Thelebolales</taxon>
        <taxon>Thelebolaceae</taxon>
        <taxon>Pseudogymnoascus</taxon>
    </lineage>
</organism>
<dbReference type="RefSeq" id="XP_024323936.1">
    <property type="nucleotide sequence ID" value="XM_024468654.1"/>
</dbReference>
<dbReference type="EMBL" id="KV441396">
    <property type="protein sequence ID" value="OAF58652.1"/>
    <property type="molecule type" value="Genomic_DNA"/>
</dbReference>
<feature type="region of interest" description="Disordered" evidence="1">
    <location>
        <begin position="30"/>
        <end position="55"/>
    </location>
</feature>
<dbReference type="GeneID" id="36288096"/>
<dbReference type="Proteomes" id="UP000077154">
    <property type="component" value="Unassembled WGS sequence"/>
</dbReference>
<accession>A0A177AB66</accession>
<dbReference type="AlphaFoldDB" id="A0A177AB66"/>
<name>A0A177AB66_9PEZI</name>
<sequence>MATVNMSNFNFYTPNAAPKLPLKKLAASELNNHRQQPSALRDDRNNDSSDDSLPLFDELFRPYQNKYIPQILSQNHDSLHRRSTSCNTQREPLIIEYDSDDESDNEAETGVASRNLLASIEDQDASEWPGLISALLWQIKPMPSFSSSALTQGLEDPGHIAVRHFSNWLGNIARHSRQSEPSSPPISKFTGEDCREVYVASCERSSMSETKLEGSPWHQRECLQLPQGRLGGGGSLSLKRGPGGADFKAKEVCWNWTEERDQARARAFPDRAGVKPRAAAYLARD</sequence>